<protein>
    <recommendedName>
        <fullName evidence="3">DUF4352 domain-containing protein</fullName>
    </recommendedName>
</protein>
<proteinExistence type="predicted"/>
<dbReference type="EMBL" id="AP027732">
    <property type="protein sequence ID" value="BDZ51949.1"/>
    <property type="molecule type" value="Genomic_DNA"/>
</dbReference>
<accession>A0ABN6Y3S3</accession>
<gene>
    <name evidence="1" type="ORF">GCM10025867_41900</name>
</gene>
<evidence type="ECO:0000313" key="2">
    <source>
        <dbReference type="Proteomes" id="UP001321486"/>
    </source>
</evidence>
<organism evidence="1 2">
    <name type="scientific">Frondihabitans sucicola</name>
    <dbReference type="NCBI Taxonomy" id="1268041"/>
    <lineage>
        <taxon>Bacteria</taxon>
        <taxon>Bacillati</taxon>
        <taxon>Actinomycetota</taxon>
        <taxon>Actinomycetes</taxon>
        <taxon>Micrococcales</taxon>
        <taxon>Microbacteriaceae</taxon>
        <taxon>Frondihabitans</taxon>
    </lineage>
</organism>
<dbReference type="Proteomes" id="UP001321486">
    <property type="component" value="Chromosome"/>
</dbReference>
<evidence type="ECO:0000313" key="1">
    <source>
        <dbReference type="EMBL" id="BDZ51949.1"/>
    </source>
</evidence>
<name>A0ABN6Y3S3_9MICO</name>
<reference evidence="2" key="1">
    <citation type="journal article" date="2019" name="Int. J. Syst. Evol. Microbiol.">
        <title>The Global Catalogue of Microorganisms (GCM) 10K type strain sequencing project: providing services to taxonomists for standard genome sequencing and annotation.</title>
        <authorList>
            <consortium name="The Broad Institute Genomics Platform"/>
            <consortium name="The Broad Institute Genome Sequencing Center for Infectious Disease"/>
            <person name="Wu L."/>
            <person name="Ma J."/>
        </authorList>
    </citation>
    <scope>NUCLEOTIDE SEQUENCE [LARGE SCALE GENOMIC DNA]</scope>
    <source>
        <strain evidence="2">NBRC 108728</strain>
    </source>
</reference>
<dbReference type="RefSeq" id="WP_286344604.1">
    <property type="nucleotide sequence ID" value="NZ_AP027732.1"/>
</dbReference>
<evidence type="ECO:0008006" key="3">
    <source>
        <dbReference type="Google" id="ProtNLM"/>
    </source>
</evidence>
<sequence>MSSTAKLTSEVDVALKGVAAVSGKGDGVGEVSGPSLRFTVTIANHSSKLLDLSSTVVSVTYGSDDTPSNELVSNRKAFAPTVAAGATGQATYTFPIPVAQRSDVRITVDYGVSIPSVVFAGKAPA</sequence>
<keyword evidence="2" id="KW-1185">Reference proteome</keyword>